<keyword evidence="1" id="KW-0449">Lipoprotein</keyword>
<evidence type="ECO:0000313" key="2">
    <source>
        <dbReference type="Proteomes" id="UP000823847"/>
    </source>
</evidence>
<reference evidence="1" key="1">
    <citation type="journal article" date="2021" name="PeerJ">
        <title>Extensive microbial diversity within the chicken gut microbiome revealed by metagenomics and culture.</title>
        <authorList>
            <person name="Gilroy R."/>
            <person name="Ravi A."/>
            <person name="Getino M."/>
            <person name="Pursley I."/>
            <person name="Horton D.L."/>
            <person name="Alikhan N.F."/>
            <person name="Baker D."/>
            <person name="Gharbi K."/>
            <person name="Hall N."/>
            <person name="Watson M."/>
            <person name="Adriaenssens E.M."/>
            <person name="Foster-Nyarko E."/>
            <person name="Jarju S."/>
            <person name="Secka A."/>
            <person name="Antonio M."/>
            <person name="Oren A."/>
            <person name="Chaudhuri R.R."/>
            <person name="La Ragione R."/>
            <person name="Hildebrand F."/>
            <person name="Pallen M.J."/>
        </authorList>
    </citation>
    <scope>NUCLEOTIDE SEQUENCE</scope>
    <source>
        <strain evidence="1">ChiHecec2B26-12326</strain>
    </source>
</reference>
<dbReference type="Gene3D" id="1.20.120.840">
    <property type="entry name" value="SusD-like, tetratrico peptide repeats domain"/>
    <property type="match status" value="1"/>
</dbReference>
<dbReference type="InterPro" id="IPR011990">
    <property type="entry name" value="TPR-like_helical_dom_sf"/>
</dbReference>
<organism evidence="1 2">
    <name type="scientific">Candidatus Parabacteroides intestinigallinarum</name>
    <dbReference type="NCBI Taxonomy" id="2838722"/>
    <lineage>
        <taxon>Bacteria</taxon>
        <taxon>Pseudomonadati</taxon>
        <taxon>Bacteroidota</taxon>
        <taxon>Bacteroidia</taxon>
        <taxon>Bacteroidales</taxon>
        <taxon>Tannerellaceae</taxon>
        <taxon>Parabacteroides</taxon>
    </lineage>
</organism>
<dbReference type="EMBL" id="DXEN01000041">
    <property type="protein sequence ID" value="HIX86105.1"/>
    <property type="molecule type" value="Genomic_DNA"/>
</dbReference>
<proteinExistence type="predicted"/>
<dbReference type="Gene3D" id="1.25.40.390">
    <property type="match status" value="2"/>
</dbReference>
<name>A0A9D1XRQ0_9BACT</name>
<evidence type="ECO:0000313" key="1">
    <source>
        <dbReference type="EMBL" id="HIX86105.1"/>
    </source>
</evidence>
<dbReference type="AlphaFoldDB" id="A0A9D1XRQ0"/>
<protein>
    <submittedName>
        <fullName evidence="1">SusD/RagB family nutrient-binding outer membrane lipoprotein</fullName>
    </submittedName>
</protein>
<dbReference type="Proteomes" id="UP000823847">
    <property type="component" value="Unassembled WGS sequence"/>
</dbReference>
<dbReference type="PROSITE" id="PS51257">
    <property type="entry name" value="PROKAR_LIPOPROTEIN"/>
    <property type="match status" value="1"/>
</dbReference>
<sequence length="534" mass="59206">MKTILDITKGFMAASVLSVALSGCSEDVMDRINKDNDHTTDVQAKFILADVITRTAFCNVGSDLNTYEASYVEHEVGTHNQLYRAEHRSNEPIASTTFNNTWGYLYTTLKNVRVIIDKCSEGGTQEGNDVTKGMGEVMAALTAGILTDSFGDTPYSEASLISEDGTPVHMQPKIDTQESIYTDIHALLDQAIIDLQGTDSHASGAAREYDLLYSGDAEKWVRFAYGLKARYTMHTLLRAADQRQALENVIAYADQSFQSADEQAAFAWYDANNLNPLFDFFWSREALAASQSMSEKLIERNDPRIRRVFVEAVNDDNIINRVEGPDSENFFMAPNGENEQLQTYYNTSIFVYAQTAPTLLMSYHEVLFLKAEALARLGRADEAKAVLKEAVIAGIANMENSVSAALTAPQVLNTYGGIVETTEAITPEEAATYFDNEVAPLFDANPVKEIMNQKYIAFFGASGESPEAYNDIRRLMALGEEDFITLKNPNNDSRFPLRCPYGNDDTTTSPEVQSAYGNGQYVYTEPVWWAGGTR</sequence>
<dbReference type="Pfam" id="PF12771">
    <property type="entry name" value="SusD-like_2"/>
    <property type="match status" value="1"/>
</dbReference>
<reference evidence="1" key="2">
    <citation type="submission" date="2021-04" db="EMBL/GenBank/DDBJ databases">
        <authorList>
            <person name="Gilroy R."/>
        </authorList>
    </citation>
    <scope>NUCLEOTIDE SEQUENCE</scope>
    <source>
        <strain evidence="1">ChiHecec2B26-12326</strain>
    </source>
</reference>
<comment type="caution">
    <text evidence="1">The sequence shown here is derived from an EMBL/GenBank/DDBJ whole genome shotgun (WGS) entry which is preliminary data.</text>
</comment>
<dbReference type="SUPFAM" id="SSF48452">
    <property type="entry name" value="TPR-like"/>
    <property type="match status" value="1"/>
</dbReference>
<dbReference type="InterPro" id="IPR041662">
    <property type="entry name" value="SusD-like_2"/>
</dbReference>
<gene>
    <name evidence="1" type="ORF">H9848_05815</name>
</gene>
<accession>A0A9D1XRQ0</accession>